<dbReference type="EMBL" id="JQ513383">
    <property type="protein sequence ID" value="AFA44547.1"/>
    <property type="molecule type" value="Genomic_DNA"/>
</dbReference>
<dbReference type="OrthoDB" id="40425at10239"/>
<dbReference type="InterPro" id="IPR048793">
    <property type="entry name" value="CapR_dom"/>
</dbReference>
<reference evidence="2 3" key="1">
    <citation type="journal article" date="2012" name="J. Virol.">
        <title>Genome of Klebsiella sp.-Infecting Bacteriophage vB_KleM_RaK2.</title>
        <authorList>
            <person name="Simoliunas E."/>
            <person name="Kaliniene L."/>
            <person name="Truncaite L."/>
            <person name="Klausa V."/>
            <person name="Zajanckauskaite A."/>
            <person name="Meskys R."/>
        </authorList>
    </citation>
    <scope>NUCLEOTIDE SEQUENCE [LARGE SCALE GENOMIC DNA]</scope>
</reference>
<proteinExistence type="predicted"/>
<organism evidence="2 3">
    <name type="scientific">Klebsiella phage vB_KleM_RaK2</name>
    <dbReference type="NCBI Taxonomy" id="1147094"/>
    <lineage>
        <taxon>Viruses</taxon>
        <taxon>Duplodnaviria</taxon>
        <taxon>Heunggongvirae</taxon>
        <taxon>Uroviricota</taxon>
        <taxon>Caudoviricetes</taxon>
        <taxon>Alcyoneusvirus</taxon>
        <taxon>Alcyoneusvirus RaK2</taxon>
    </lineage>
</organism>
<dbReference type="RefSeq" id="YP_007007429.1">
    <property type="nucleotide sequence ID" value="NC_019526.1"/>
</dbReference>
<evidence type="ECO:0000259" key="1">
    <source>
        <dbReference type="Pfam" id="PF21817"/>
    </source>
</evidence>
<evidence type="ECO:0000313" key="3">
    <source>
        <dbReference type="Proteomes" id="UP000007524"/>
    </source>
</evidence>
<dbReference type="Proteomes" id="UP000007524">
    <property type="component" value="Segment"/>
</dbReference>
<feature type="domain" description="CapR homology" evidence="1">
    <location>
        <begin position="155"/>
        <end position="208"/>
    </location>
</feature>
<accession>H6X481</accession>
<keyword evidence="3" id="KW-1185">Reference proteome</keyword>
<protein>
    <recommendedName>
        <fullName evidence="1">CapR homology domain-containing protein</fullName>
    </recommendedName>
</protein>
<dbReference type="KEGG" id="vg:14012862"/>
<name>H6X481_9CAUD</name>
<evidence type="ECO:0000313" key="2">
    <source>
        <dbReference type="EMBL" id="AFA44547.1"/>
    </source>
</evidence>
<dbReference type="GeneID" id="14012862"/>
<sequence>MIFMASGIRLTQEEAEILVQEQCIKNNYTYKPFTYINAKTILILKCDDAEHEEWKCKFGKFIYNGTGCPECKGRNSLKEKTARKRVHDICTSKGYTYDPSFTFNGSIKTIITVYCNVNGHKPYKITYNALVNQKYGCIECGGRLKLSQQKAESNVIKRCSEVGYTYRPFEYKNNNTKILLNCSITEHEEFYISYYNFISNKNGCPVCSKLRVSEKLRLSQEEAEFRLNEICLLNGYSYEPFVYINSSTVIDMKCSVPEHPSWKSSFQNTVQKRRGCPCCFIGGYDPNKPGYLYIHRIHGDDKTYYKFGITNNYEDRFKQYNNNAFKTEKFKTYYSTDGLLIKDIEYYIKYKSNIERCVLSKENYKDGYTETINESSYEQLIHIIEQYNVESIDVNAIK</sequence>
<gene>
    <name evidence="2" type="ORF">RaK2_00274</name>
</gene>
<dbReference type="Pfam" id="PF21817">
    <property type="entry name" value="CapR"/>
    <property type="match status" value="1"/>
</dbReference>